<feature type="region of interest" description="Disordered" evidence="1">
    <location>
        <begin position="1"/>
        <end position="40"/>
    </location>
</feature>
<dbReference type="OrthoDB" id="2151166at2759"/>
<evidence type="ECO:0000313" key="3">
    <source>
        <dbReference type="Proteomes" id="UP000269721"/>
    </source>
</evidence>
<evidence type="ECO:0000313" key="2">
    <source>
        <dbReference type="EMBL" id="RKO89452.1"/>
    </source>
</evidence>
<feature type="region of interest" description="Disordered" evidence="1">
    <location>
        <begin position="178"/>
        <end position="201"/>
    </location>
</feature>
<proteinExistence type="predicted"/>
<organism evidence="2 3">
    <name type="scientific">Blyttiomyces helicus</name>
    <dbReference type="NCBI Taxonomy" id="388810"/>
    <lineage>
        <taxon>Eukaryota</taxon>
        <taxon>Fungi</taxon>
        <taxon>Fungi incertae sedis</taxon>
        <taxon>Chytridiomycota</taxon>
        <taxon>Chytridiomycota incertae sedis</taxon>
        <taxon>Chytridiomycetes</taxon>
        <taxon>Chytridiomycetes incertae sedis</taxon>
        <taxon>Blyttiomyces</taxon>
    </lineage>
</organism>
<dbReference type="AlphaFoldDB" id="A0A4P9WB39"/>
<gene>
    <name evidence="2" type="ORF">BDK51DRAFT_44337</name>
</gene>
<dbReference type="Proteomes" id="UP000269721">
    <property type="component" value="Unassembled WGS sequence"/>
</dbReference>
<protein>
    <submittedName>
        <fullName evidence="2">Uncharacterized protein</fullName>
    </submittedName>
</protein>
<sequence length="371" mass="39952">MRAKTPLSASIPDLSASPKSPSVVPPWQNQKPARPTPRLDTLPPAVLNPILGLCAPHLRTILTLSKRMHDLTHRYLQDQCKQFRDSIEEAQCWGNREPTLVDVLHLDPMAVAAIVEDQLGRSVGGGGTPAAGAVRLAGAQKVLWKALQAALDGYNNGYATAILPIINFVHRHHLQYQTAASTTPSDDAPSDARPAPRQRDPTWLRMNRDLALHSAASGLTPLPVWSDLANPAETLTRAARCAKTSHQVATVLASARRAPGAYWRALEAGLDKCIEAGGPRDTVALLLDGVYNDQLGPYALVCADPGWGADGGAAVEAGSRGAFARELIAKADECAQVCGVPWNYVAERREFAIARIDRVLEGVFMRINVPF</sequence>
<reference evidence="3" key="1">
    <citation type="journal article" date="2018" name="Nat. Microbiol.">
        <title>Leveraging single-cell genomics to expand the fungal tree of life.</title>
        <authorList>
            <person name="Ahrendt S.R."/>
            <person name="Quandt C.A."/>
            <person name="Ciobanu D."/>
            <person name="Clum A."/>
            <person name="Salamov A."/>
            <person name="Andreopoulos B."/>
            <person name="Cheng J.F."/>
            <person name="Woyke T."/>
            <person name="Pelin A."/>
            <person name="Henrissat B."/>
            <person name="Reynolds N.K."/>
            <person name="Benny G.L."/>
            <person name="Smith M.E."/>
            <person name="James T.Y."/>
            <person name="Grigoriev I.V."/>
        </authorList>
    </citation>
    <scope>NUCLEOTIDE SEQUENCE [LARGE SCALE GENOMIC DNA]</scope>
</reference>
<dbReference type="EMBL" id="KZ996082">
    <property type="protein sequence ID" value="RKO89452.1"/>
    <property type="molecule type" value="Genomic_DNA"/>
</dbReference>
<name>A0A4P9WB39_9FUNG</name>
<feature type="compositionally biased region" description="Low complexity" evidence="1">
    <location>
        <begin position="15"/>
        <end position="26"/>
    </location>
</feature>
<evidence type="ECO:0000256" key="1">
    <source>
        <dbReference type="SAM" id="MobiDB-lite"/>
    </source>
</evidence>
<keyword evidence="3" id="KW-1185">Reference proteome</keyword>
<accession>A0A4P9WB39</accession>